<accession>A0A1M6J665</accession>
<gene>
    <name evidence="2" type="ORF">SAMN02745751_02516</name>
</gene>
<evidence type="ECO:0000313" key="3">
    <source>
        <dbReference type="Proteomes" id="UP000184052"/>
    </source>
</evidence>
<feature type="domain" description="N-acetyltransferase" evidence="1">
    <location>
        <begin position="1"/>
        <end position="172"/>
    </location>
</feature>
<protein>
    <submittedName>
        <fullName evidence="2">Acetyltransferase (GNAT) family protein</fullName>
    </submittedName>
</protein>
<dbReference type="Proteomes" id="UP000184052">
    <property type="component" value="Unassembled WGS sequence"/>
</dbReference>
<evidence type="ECO:0000313" key="2">
    <source>
        <dbReference type="EMBL" id="SHJ42193.1"/>
    </source>
</evidence>
<sequence length="261" mass="30314">MKIMDLKTEYNNTYFNCLEDWSEEMKDAGNHKSLWYEKMKDKGLRVKLAVDDEGRACGMIQYVPSEYSFIGKEGFYMIMCIWVHGYDEGVGNRQKKGIGTMLIEAAEKDCREMGVKALLAWGVSVPFFMKASWFKKHGYRKIDKDSIRVLLWKPFVEGIEPPVLIKMRKKPELVEGKVKIDAFVNGWCPAQNIVFERTRKAVEEFKDSVIVEIYDTTDIDVYREWGILDGVYVDGKTIQKGPPPSYEKIHKIIKKKVEKLK</sequence>
<organism evidence="2 3">
    <name type="scientific">Dethiosulfatibacter aminovorans DSM 17477</name>
    <dbReference type="NCBI Taxonomy" id="1121476"/>
    <lineage>
        <taxon>Bacteria</taxon>
        <taxon>Bacillati</taxon>
        <taxon>Bacillota</taxon>
        <taxon>Tissierellia</taxon>
        <taxon>Dethiosulfatibacter</taxon>
    </lineage>
</organism>
<dbReference type="Pfam" id="PF00583">
    <property type="entry name" value="Acetyltransf_1"/>
    <property type="match status" value="1"/>
</dbReference>
<dbReference type="Gene3D" id="3.40.630.30">
    <property type="match status" value="1"/>
</dbReference>
<evidence type="ECO:0000259" key="1">
    <source>
        <dbReference type="PROSITE" id="PS51186"/>
    </source>
</evidence>
<proteinExistence type="predicted"/>
<reference evidence="2 3" key="1">
    <citation type="submission" date="2016-11" db="EMBL/GenBank/DDBJ databases">
        <authorList>
            <person name="Jaros S."/>
            <person name="Januszkiewicz K."/>
            <person name="Wedrychowicz H."/>
        </authorList>
    </citation>
    <scope>NUCLEOTIDE SEQUENCE [LARGE SCALE GENOMIC DNA]</scope>
    <source>
        <strain evidence="2 3">DSM 17477</strain>
    </source>
</reference>
<keyword evidence="2" id="KW-0808">Transferase</keyword>
<dbReference type="AlphaFoldDB" id="A0A1M6J665"/>
<dbReference type="RefSeq" id="WP_073049931.1">
    <property type="nucleotide sequence ID" value="NZ_FQZL01000020.1"/>
</dbReference>
<dbReference type="EMBL" id="FQZL01000020">
    <property type="protein sequence ID" value="SHJ42193.1"/>
    <property type="molecule type" value="Genomic_DNA"/>
</dbReference>
<dbReference type="GO" id="GO:0016747">
    <property type="term" value="F:acyltransferase activity, transferring groups other than amino-acyl groups"/>
    <property type="evidence" value="ECO:0007669"/>
    <property type="project" value="InterPro"/>
</dbReference>
<dbReference type="OrthoDB" id="3172674at2"/>
<name>A0A1M6J665_9FIRM</name>
<dbReference type="InterPro" id="IPR000182">
    <property type="entry name" value="GNAT_dom"/>
</dbReference>
<keyword evidence="3" id="KW-1185">Reference proteome</keyword>
<dbReference type="CDD" id="cd04301">
    <property type="entry name" value="NAT_SF"/>
    <property type="match status" value="1"/>
</dbReference>
<dbReference type="InterPro" id="IPR016181">
    <property type="entry name" value="Acyl_CoA_acyltransferase"/>
</dbReference>
<dbReference type="PROSITE" id="PS51186">
    <property type="entry name" value="GNAT"/>
    <property type="match status" value="1"/>
</dbReference>
<dbReference type="SUPFAM" id="SSF55729">
    <property type="entry name" value="Acyl-CoA N-acyltransferases (Nat)"/>
    <property type="match status" value="1"/>
</dbReference>